<reference evidence="8" key="1">
    <citation type="submission" date="2020-11" db="EMBL/GenBank/DDBJ databases">
        <authorList>
            <person name="Tran Van P."/>
        </authorList>
    </citation>
    <scope>NUCLEOTIDE SEQUENCE</scope>
</reference>
<evidence type="ECO:0000256" key="5">
    <source>
        <dbReference type="ARBA" id="ARBA00023136"/>
    </source>
</evidence>
<name>A0A7R9CIE9_TIMCR</name>
<dbReference type="InterPro" id="IPR036259">
    <property type="entry name" value="MFS_trans_sf"/>
</dbReference>
<dbReference type="EMBL" id="OC317490">
    <property type="protein sequence ID" value="CAD7397203.1"/>
    <property type="molecule type" value="Genomic_DNA"/>
</dbReference>
<dbReference type="GO" id="GO:0016020">
    <property type="term" value="C:membrane"/>
    <property type="evidence" value="ECO:0007669"/>
    <property type="project" value="UniProtKB-SubCell"/>
</dbReference>
<protein>
    <recommendedName>
        <fullName evidence="7">Major facilitator superfamily associated domain-containing protein</fullName>
    </recommendedName>
</protein>
<dbReference type="InterPro" id="IPR024989">
    <property type="entry name" value="MFS_assoc_dom"/>
</dbReference>
<accession>A0A7R9CIE9</accession>
<dbReference type="PANTHER" id="PTHR16172:SF41">
    <property type="entry name" value="MAJOR FACILITATOR SUPERFAMILY DOMAIN-CONTAINING PROTEIN 6-LIKE"/>
    <property type="match status" value="1"/>
</dbReference>
<dbReference type="Pfam" id="PF12832">
    <property type="entry name" value="MFS_1_like"/>
    <property type="match status" value="1"/>
</dbReference>
<dbReference type="SUPFAM" id="SSF103473">
    <property type="entry name" value="MFS general substrate transporter"/>
    <property type="match status" value="1"/>
</dbReference>
<gene>
    <name evidence="8" type="ORF">TCEB3V08_LOCUS3982</name>
</gene>
<evidence type="ECO:0000259" key="7">
    <source>
        <dbReference type="Pfam" id="PF12832"/>
    </source>
</evidence>
<evidence type="ECO:0000256" key="2">
    <source>
        <dbReference type="ARBA" id="ARBA00005241"/>
    </source>
</evidence>
<evidence type="ECO:0000256" key="6">
    <source>
        <dbReference type="SAM" id="Phobius"/>
    </source>
</evidence>
<organism evidence="8">
    <name type="scientific">Timema cristinae</name>
    <name type="common">Walking stick</name>
    <dbReference type="NCBI Taxonomy" id="61476"/>
    <lineage>
        <taxon>Eukaryota</taxon>
        <taxon>Metazoa</taxon>
        <taxon>Ecdysozoa</taxon>
        <taxon>Arthropoda</taxon>
        <taxon>Hexapoda</taxon>
        <taxon>Insecta</taxon>
        <taxon>Pterygota</taxon>
        <taxon>Neoptera</taxon>
        <taxon>Polyneoptera</taxon>
        <taxon>Phasmatodea</taxon>
        <taxon>Timematodea</taxon>
        <taxon>Timematoidea</taxon>
        <taxon>Timematidae</taxon>
        <taxon>Timema</taxon>
    </lineage>
</organism>
<feature type="domain" description="Major facilitator superfamily associated" evidence="7">
    <location>
        <begin position="227"/>
        <end position="640"/>
    </location>
</feature>
<dbReference type="Gene3D" id="1.20.1250.20">
    <property type="entry name" value="MFS general substrate transporter like domains"/>
    <property type="match status" value="1"/>
</dbReference>
<dbReference type="AlphaFoldDB" id="A0A7R9CIE9"/>
<comment type="similarity">
    <text evidence="2">Belongs to the major facilitator superfamily. MFSD6 family.</text>
</comment>
<evidence type="ECO:0000256" key="3">
    <source>
        <dbReference type="ARBA" id="ARBA00022692"/>
    </source>
</evidence>
<dbReference type="PANTHER" id="PTHR16172">
    <property type="entry name" value="MAJOR FACILITATOR SUPERFAMILY DOMAIN-CONTAINING PROTEIN 6-LIKE"/>
    <property type="match status" value="1"/>
</dbReference>
<feature type="transmembrane region" description="Helical" evidence="6">
    <location>
        <begin position="571"/>
        <end position="592"/>
    </location>
</feature>
<evidence type="ECO:0000313" key="8">
    <source>
        <dbReference type="EMBL" id="CAD7397203.1"/>
    </source>
</evidence>
<sequence length="667" mass="75108">MAGHTARQYLRGRRTLFPGLERQVLDDLDNLARVVPWQAAWRPKLRSSVVSREGWGNIPMDEAQTFGHTKVVDYLKKWDAGHVQSQIHPTEIRTSISLSSAVELNTSSALANYATEAERKARFQGFVQEPRALEPTIMKQKIVDENVDTEDSKMTKFLKRVQVNPNLVMLKISLFVMYGGAMPNSETHDLPRRWEKLENAAPVAVKSESKTRWSARTKAVKPVEKTTASLLPYLTIHMQSIGLTVEEISIVYMVLPFTTFLSPPITGYLVDKFGQYKPVVILSLVLNAIFHHSLLLIPHMETPGKIPSAYVIRHPTMSSVENCFVHCNGPATSRPTSVGHHMPKVTGFLQTTSSLAVWWSPCPSRLCPEEKEFDIILAGCVDYCMPQDKDDSFSEENSDINLPSDTNEMVEANVNVDKNQEEHNEKKLHILLEPGTGMLNSPKHVRIPNKVITPFKPDIIEYSAFFLLSMHKDLREPVEHLGMELMADDGNNTVIYLKKRFGEKTLLEARVNLTLLEKEDLRCGGQLFATNLTHNMIKELAADCMVQQCKFRDGGPETCPPDYQESDDKIFWIYFFLRFCGTIMLSGGVMMLDPIALTMIQKYGGEFGRERLFSTLGMAIFSPLTGLLIDHASRHSVPFIGVRVDGASGALEPPIGKRKNQWPPKNQ</sequence>
<keyword evidence="4 6" id="KW-1133">Transmembrane helix</keyword>
<feature type="transmembrane region" description="Helical" evidence="6">
    <location>
        <begin position="612"/>
        <end position="629"/>
    </location>
</feature>
<dbReference type="InterPro" id="IPR051717">
    <property type="entry name" value="MFS_MFSD6"/>
</dbReference>
<evidence type="ECO:0000256" key="4">
    <source>
        <dbReference type="ARBA" id="ARBA00022989"/>
    </source>
</evidence>
<comment type="subcellular location">
    <subcellularLocation>
        <location evidence="1">Membrane</location>
        <topology evidence="1">Multi-pass membrane protein</topology>
    </subcellularLocation>
</comment>
<keyword evidence="3 6" id="KW-0812">Transmembrane</keyword>
<proteinExistence type="inferred from homology"/>
<keyword evidence="5 6" id="KW-0472">Membrane</keyword>
<evidence type="ECO:0000256" key="1">
    <source>
        <dbReference type="ARBA" id="ARBA00004141"/>
    </source>
</evidence>